<evidence type="ECO:0000313" key="4">
    <source>
        <dbReference type="EMBL" id="KAJ5214139.1"/>
    </source>
</evidence>
<dbReference type="GO" id="GO:0044550">
    <property type="term" value="P:secondary metabolite biosynthetic process"/>
    <property type="evidence" value="ECO:0007669"/>
    <property type="project" value="UniProtKB-ARBA"/>
</dbReference>
<dbReference type="OrthoDB" id="4366574at2759"/>
<dbReference type="PROSITE" id="PS00012">
    <property type="entry name" value="PHOSPHOPANTETHEINE"/>
    <property type="match status" value="1"/>
</dbReference>
<name>A0A9W9N6K1_9EURO</name>
<evidence type="ECO:0000313" key="5">
    <source>
        <dbReference type="Proteomes" id="UP001150942"/>
    </source>
</evidence>
<dbReference type="InterPro" id="IPR036736">
    <property type="entry name" value="ACP-like_sf"/>
</dbReference>
<dbReference type="Pfam" id="PF00550">
    <property type="entry name" value="PP-binding"/>
    <property type="match status" value="1"/>
</dbReference>
<dbReference type="Gene3D" id="1.10.1200.10">
    <property type="entry name" value="ACP-like"/>
    <property type="match status" value="1"/>
</dbReference>
<feature type="domain" description="Carrier" evidence="3">
    <location>
        <begin position="1"/>
        <end position="61"/>
    </location>
</feature>
<dbReference type="Proteomes" id="UP001150942">
    <property type="component" value="Unassembled WGS sequence"/>
</dbReference>
<dbReference type="SUPFAM" id="SSF47336">
    <property type="entry name" value="ACP-like"/>
    <property type="match status" value="1"/>
</dbReference>
<dbReference type="EMBL" id="JAPQKQ010000001">
    <property type="protein sequence ID" value="KAJ5214139.1"/>
    <property type="molecule type" value="Genomic_DNA"/>
</dbReference>
<dbReference type="InterPro" id="IPR009081">
    <property type="entry name" value="PP-bd_ACP"/>
</dbReference>
<reference evidence="4" key="2">
    <citation type="journal article" date="2023" name="IMA Fungus">
        <title>Comparative genomic study of the Penicillium genus elucidates a diverse pangenome and 15 lateral gene transfer events.</title>
        <authorList>
            <person name="Petersen C."/>
            <person name="Sorensen T."/>
            <person name="Nielsen M.R."/>
            <person name="Sondergaard T.E."/>
            <person name="Sorensen J.L."/>
            <person name="Fitzpatrick D.A."/>
            <person name="Frisvad J.C."/>
            <person name="Nielsen K.L."/>
        </authorList>
    </citation>
    <scope>NUCLEOTIDE SEQUENCE</scope>
    <source>
        <strain evidence="4">IBT 20477</strain>
    </source>
</reference>
<dbReference type="PROSITE" id="PS50075">
    <property type="entry name" value="CARRIER"/>
    <property type="match status" value="1"/>
</dbReference>
<keyword evidence="2" id="KW-0597">Phosphoprotein</keyword>
<organism evidence="4 5">
    <name type="scientific">Penicillium cf. viridicatum</name>
    <dbReference type="NCBI Taxonomy" id="2972119"/>
    <lineage>
        <taxon>Eukaryota</taxon>
        <taxon>Fungi</taxon>
        <taxon>Dikarya</taxon>
        <taxon>Ascomycota</taxon>
        <taxon>Pezizomycotina</taxon>
        <taxon>Eurotiomycetes</taxon>
        <taxon>Eurotiomycetidae</taxon>
        <taxon>Eurotiales</taxon>
        <taxon>Aspergillaceae</taxon>
        <taxon>Penicillium</taxon>
    </lineage>
</organism>
<keyword evidence="5" id="KW-1185">Reference proteome</keyword>
<protein>
    <recommendedName>
        <fullName evidence="3">Carrier domain-containing protein</fullName>
    </recommendedName>
</protein>
<dbReference type="InterPro" id="IPR006162">
    <property type="entry name" value="Ppantetheine_attach_site"/>
</dbReference>
<keyword evidence="1" id="KW-0596">Phosphopantetheine</keyword>
<evidence type="ECO:0000256" key="2">
    <source>
        <dbReference type="ARBA" id="ARBA00022553"/>
    </source>
</evidence>
<evidence type="ECO:0000256" key="1">
    <source>
        <dbReference type="ARBA" id="ARBA00022450"/>
    </source>
</evidence>
<comment type="caution">
    <text evidence="4">The sequence shown here is derived from an EMBL/GenBank/DDBJ whole genome shotgun (WGS) entry which is preliminary data.</text>
</comment>
<reference evidence="4" key="1">
    <citation type="submission" date="2022-11" db="EMBL/GenBank/DDBJ databases">
        <authorList>
            <person name="Petersen C."/>
        </authorList>
    </citation>
    <scope>NUCLEOTIDE SEQUENCE</scope>
    <source>
        <strain evidence="4">IBT 20477</strain>
    </source>
</reference>
<evidence type="ECO:0000259" key="3">
    <source>
        <dbReference type="PROSITE" id="PS50075"/>
    </source>
</evidence>
<proteinExistence type="predicted"/>
<sequence>MSVEDFALEGSSVRGYGLDSMIGAELRNWLFKTFGLNIPFQELLSTALTFKGLSLLVLGALGVNVA</sequence>
<dbReference type="AlphaFoldDB" id="A0A9W9N6K1"/>
<gene>
    <name evidence="4" type="ORF">N7449_001308</name>
</gene>
<accession>A0A9W9N6K1</accession>